<dbReference type="Pfam" id="PF03548">
    <property type="entry name" value="LolA"/>
    <property type="match status" value="1"/>
</dbReference>
<evidence type="ECO:0000256" key="4">
    <source>
        <dbReference type="ARBA" id="ARBA00014035"/>
    </source>
</evidence>
<evidence type="ECO:0000313" key="11">
    <source>
        <dbReference type="EMBL" id="ORE88425.1"/>
    </source>
</evidence>
<evidence type="ECO:0000256" key="8">
    <source>
        <dbReference type="ARBA" id="ARBA00022927"/>
    </source>
</evidence>
<keyword evidence="8 10" id="KW-0653">Protein transport</keyword>
<dbReference type="InterPro" id="IPR029046">
    <property type="entry name" value="LolA/LolB/LppX"/>
</dbReference>
<evidence type="ECO:0000256" key="10">
    <source>
        <dbReference type="HAMAP-Rule" id="MF_00240"/>
    </source>
</evidence>
<comment type="caution">
    <text evidence="11">The sequence shown here is derived from an EMBL/GenBank/DDBJ whole genome shotgun (WGS) entry which is preliminary data.</text>
</comment>
<evidence type="ECO:0000256" key="5">
    <source>
        <dbReference type="ARBA" id="ARBA00022448"/>
    </source>
</evidence>
<feature type="chain" id="PRO_5013405700" description="Outer-membrane lipoprotein carrier protein" evidence="10">
    <location>
        <begin position="22"/>
        <end position="209"/>
    </location>
</feature>
<dbReference type="OrthoDB" id="9787361at2"/>
<dbReference type="AlphaFoldDB" id="A0A1Y1SFJ2"/>
<comment type="subcellular location">
    <subcellularLocation>
        <location evidence="1 10">Periplasm</location>
    </subcellularLocation>
</comment>
<reference evidence="11 12" key="1">
    <citation type="submission" date="2013-04" db="EMBL/GenBank/DDBJ databases">
        <title>Oceanococcus atlanticus 22II-S10r2 Genome Sequencing.</title>
        <authorList>
            <person name="Lai Q."/>
            <person name="Li G."/>
            <person name="Shao Z."/>
        </authorList>
    </citation>
    <scope>NUCLEOTIDE SEQUENCE [LARGE SCALE GENOMIC DNA]</scope>
    <source>
        <strain evidence="11 12">22II-S10r2</strain>
    </source>
</reference>
<keyword evidence="9 10" id="KW-0143">Chaperone</keyword>
<dbReference type="GO" id="GO:0044874">
    <property type="term" value="P:lipoprotein localization to outer membrane"/>
    <property type="evidence" value="ECO:0007669"/>
    <property type="project" value="UniProtKB-UniRule"/>
</dbReference>
<accession>A0A1Y1SFJ2</accession>
<keyword evidence="7 10" id="KW-0574">Periplasm</keyword>
<dbReference type="PANTHER" id="PTHR35869:SF1">
    <property type="entry name" value="OUTER-MEMBRANE LIPOPROTEIN CARRIER PROTEIN"/>
    <property type="match status" value="1"/>
</dbReference>
<keyword evidence="12" id="KW-1185">Reference proteome</keyword>
<evidence type="ECO:0000256" key="1">
    <source>
        <dbReference type="ARBA" id="ARBA00004418"/>
    </source>
</evidence>
<feature type="signal peptide" evidence="10">
    <location>
        <begin position="1"/>
        <end position="21"/>
    </location>
</feature>
<keyword evidence="6 10" id="KW-0732">Signal</keyword>
<dbReference type="EMBL" id="AQQV01000001">
    <property type="protein sequence ID" value="ORE88425.1"/>
    <property type="molecule type" value="Genomic_DNA"/>
</dbReference>
<keyword evidence="11" id="KW-0449">Lipoprotein</keyword>
<evidence type="ECO:0000313" key="12">
    <source>
        <dbReference type="Proteomes" id="UP000192342"/>
    </source>
</evidence>
<dbReference type="CDD" id="cd16325">
    <property type="entry name" value="LolA"/>
    <property type="match status" value="1"/>
</dbReference>
<name>A0A1Y1SFJ2_9GAMM</name>
<evidence type="ECO:0000256" key="6">
    <source>
        <dbReference type="ARBA" id="ARBA00022729"/>
    </source>
</evidence>
<keyword evidence="5 10" id="KW-0813">Transport</keyword>
<dbReference type="PANTHER" id="PTHR35869">
    <property type="entry name" value="OUTER-MEMBRANE LIPOPROTEIN CARRIER PROTEIN"/>
    <property type="match status" value="1"/>
</dbReference>
<proteinExistence type="inferred from homology"/>
<dbReference type="InterPro" id="IPR004564">
    <property type="entry name" value="OM_lipoprot_carrier_LolA-like"/>
</dbReference>
<organism evidence="11 12">
    <name type="scientific">Oceanococcus atlanticus</name>
    <dbReference type="NCBI Taxonomy" id="1317117"/>
    <lineage>
        <taxon>Bacteria</taxon>
        <taxon>Pseudomonadati</taxon>
        <taxon>Pseudomonadota</taxon>
        <taxon>Gammaproteobacteria</taxon>
        <taxon>Chromatiales</taxon>
        <taxon>Oceanococcaceae</taxon>
        <taxon>Oceanococcus</taxon>
    </lineage>
</organism>
<gene>
    <name evidence="10" type="primary">lolA</name>
    <name evidence="11" type="ORF">ATO7_01080</name>
</gene>
<comment type="function">
    <text evidence="10">Participates in the translocation of lipoproteins from the inner membrane to the outer membrane. Only forms a complex with a lipoprotein if the residue after the N-terminal Cys is not an aspartate (The Asp acts as a targeting signal to indicate that the lipoprotein should stay in the inner membrane).</text>
</comment>
<evidence type="ECO:0000256" key="2">
    <source>
        <dbReference type="ARBA" id="ARBA00007615"/>
    </source>
</evidence>
<dbReference type="GO" id="GO:0030288">
    <property type="term" value="C:outer membrane-bounded periplasmic space"/>
    <property type="evidence" value="ECO:0007669"/>
    <property type="project" value="TreeGrafter"/>
</dbReference>
<dbReference type="SUPFAM" id="SSF89392">
    <property type="entry name" value="Prokaryotic lipoproteins and lipoprotein localization factors"/>
    <property type="match status" value="1"/>
</dbReference>
<dbReference type="STRING" id="1317117.ATO7_01080"/>
<dbReference type="HAMAP" id="MF_00240">
    <property type="entry name" value="LolA"/>
    <property type="match status" value="1"/>
</dbReference>
<comment type="subunit">
    <text evidence="3 10">Monomer.</text>
</comment>
<dbReference type="NCBIfam" id="TIGR00547">
    <property type="entry name" value="lolA"/>
    <property type="match status" value="1"/>
</dbReference>
<protein>
    <recommendedName>
        <fullName evidence="4 10">Outer-membrane lipoprotein carrier protein</fullName>
    </recommendedName>
</protein>
<dbReference type="Gene3D" id="2.50.20.10">
    <property type="entry name" value="Lipoprotein localisation LolA/LolB/LppX"/>
    <property type="match status" value="1"/>
</dbReference>
<comment type="similarity">
    <text evidence="2 10">Belongs to the LolA family.</text>
</comment>
<dbReference type="GO" id="GO:0042953">
    <property type="term" value="P:lipoprotein transport"/>
    <property type="evidence" value="ECO:0007669"/>
    <property type="project" value="InterPro"/>
</dbReference>
<evidence type="ECO:0000256" key="9">
    <source>
        <dbReference type="ARBA" id="ARBA00023186"/>
    </source>
</evidence>
<sequence length="209" mass="23314" precursor="true">MRLWQVLCGAALLLSSALVSADPLADLKLFYAEVSSLSGDFEQRLLDEDGDTLERYAGRFWMQRPGRFLWLYDTPYEQQLGADGETLWHYDVDLRQITMRDAATSLSGTPAELLGGDLSQLDRYKLTRLSDADGLEWLQLLPHSDSSDFEEIRIGMAGGQPAQVLLSDRLGQTTAMILHDLKRNPKIGAERFSLQVPEGVTVVDERPGA</sequence>
<evidence type="ECO:0000256" key="7">
    <source>
        <dbReference type="ARBA" id="ARBA00022764"/>
    </source>
</evidence>
<dbReference type="Proteomes" id="UP000192342">
    <property type="component" value="Unassembled WGS sequence"/>
</dbReference>
<dbReference type="InterPro" id="IPR018323">
    <property type="entry name" value="OM_lipoprot_carrier_LolA_Pbac"/>
</dbReference>
<evidence type="ECO:0000256" key="3">
    <source>
        <dbReference type="ARBA" id="ARBA00011245"/>
    </source>
</evidence>